<reference evidence="2 3" key="1">
    <citation type="journal article" date="2024" name="bioRxiv">
        <title>A reference genome for Trichogramma kaykai: A tiny desert-dwelling parasitoid wasp with competing sex-ratio distorters.</title>
        <authorList>
            <person name="Culotta J."/>
            <person name="Lindsey A.R."/>
        </authorList>
    </citation>
    <scope>NUCLEOTIDE SEQUENCE [LARGE SCALE GENOMIC DNA]</scope>
    <source>
        <strain evidence="2 3">KSX58</strain>
    </source>
</reference>
<name>A0ABD2XLJ3_9HYME</name>
<evidence type="ECO:0000313" key="3">
    <source>
        <dbReference type="Proteomes" id="UP001627154"/>
    </source>
</evidence>
<sequence length="376" mass="43402">MLPHQEHTPLVPEYLTKEISNSVQPPRRTPMKDSDIAYIQTWYDDKMPVQRFLHHLDQQIVEYSDIHVLLDKITIGRSKGTYKAPRFDKLAPLLNTAMGSKRVPSQKESILGAMKRNLNAPCFANKDLSPQVLGENLAKNFLRSAIPPHKRALFEVYRNDPIQVESNIMQEWLDRLKPGIRKRVYDDRPLHLRPFNRFTFMVKGDVKPPSEPSCVYKYASVQTIAYNNKSENAVYNPIMRVLFERLLAVLDDRIQIMSGMSRQEFEKKINKLINGRIMGGTQIENDMTKYDKSQLEAIRVAERIVLMELGLDEWLADIWSEAHAKSIIVDKINGVKMEMILPSKHSTQLKSYLAMLSSYCTTFFNFKKLSTAIRGT</sequence>
<evidence type="ECO:0000313" key="2">
    <source>
        <dbReference type="EMBL" id="KAL3406030.1"/>
    </source>
</evidence>
<dbReference type="GO" id="GO:0071897">
    <property type="term" value="P:DNA biosynthetic process"/>
    <property type="evidence" value="ECO:0007669"/>
    <property type="project" value="UniProtKB-ARBA"/>
</dbReference>
<proteinExistence type="predicted"/>
<accession>A0ABD2XLJ3</accession>
<protein>
    <recommendedName>
        <fullName evidence="1">RNA-dependent RNA polymerase alsuviricetes domain-containing protein</fullName>
    </recommendedName>
</protein>
<dbReference type="InterPro" id="IPR001788">
    <property type="entry name" value="RNA-dep_RNA_pol_alsuvir"/>
</dbReference>
<dbReference type="SUPFAM" id="SSF56672">
    <property type="entry name" value="DNA/RNA polymerases"/>
    <property type="match status" value="1"/>
</dbReference>
<dbReference type="EMBL" id="JBJJXI010000019">
    <property type="protein sequence ID" value="KAL3406030.1"/>
    <property type="molecule type" value="Genomic_DNA"/>
</dbReference>
<feature type="domain" description="RNA-dependent RNA polymerase alsuviricetes" evidence="1">
    <location>
        <begin position="64"/>
        <end position="339"/>
    </location>
</feature>
<gene>
    <name evidence="2" type="ORF">TKK_001430</name>
</gene>
<dbReference type="Proteomes" id="UP001627154">
    <property type="component" value="Unassembled WGS sequence"/>
</dbReference>
<dbReference type="AlphaFoldDB" id="A0ABD2XLJ3"/>
<evidence type="ECO:0000259" key="1">
    <source>
        <dbReference type="Pfam" id="PF00978"/>
    </source>
</evidence>
<organism evidence="2 3">
    <name type="scientific">Trichogramma kaykai</name>
    <dbReference type="NCBI Taxonomy" id="54128"/>
    <lineage>
        <taxon>Eukaryota</taxon>
        <taxon>Metazoa</taxon>
        <taxon>Ecdysozoa</taxon>
        <taxon>Arthropoda</taxon>
        <taxon>Hexapoda</taxon>
        <taxon>Insecta</taxon>
        <taxon>Pterygota</taxon>
        <taxon>Neoptera</taxon>
        <taxon>Endopterygota</taxon>
        <taxon>Hymenoptera</taxon>
        <taxon>Apocrita</taxon>
        <taxon>Proctotrupomorpha</taxon>
        <taxon>Chalcidoidea</taxon>
        <taxon>Trichogrammatidae</taxon>
        <taxon>Trichogramma</taxon>
    </lineage>
</organism>
<keyword evidence="3" id="KW-1185">Reference proteome</keyword>
<dbReference type="InterPro" id="IPR043502">
    <property type="entry name" value="DNA/RNA_pol_sf"/>
</dbReference>
<comment type="caution">
    <text evidence="2">The sequence shown here is derived from an EMBL/GenBank/DDBJ whole genome shotgun (WGS) entry which is preliminary data.</text>
</comment>
<dbReference type="Pfam" id="PF00978">
    <property type="entry name" value="RdRP_2"/>
    <property type="match status" value="1"/>
</dbReference>